<reference evidence="2 3" key="1">
    <citation type="submission" date="2014-12" db="EMBL/GenBank/DDBJ databases">
        <title>Genome sequencing of Microbacterium hominis TPW29.</title>
        <authorList>
            <person name="Tan P.W."/>
            <person name="Chan K.-G."/>
        </authorList>
    </citation>
    <scope>NUCLEOTIDE SEQUENCE [LARGE SCALE GENOMIC DNA]</scope>
    <source>
        <strain evidence="2 3">TPW29</strain>
    </source>
</reference>
<feature type="region of interest" description="Disordered" evidence="1">
    <location>
        <begin position="1"/>
        <end position="33"/>
    </location>
</feature>
<evidence type="ECO:0000256" key="1">
    <source>
        <dbReference type="SAM" id="MobiDB-lite"/>
    </source>
</evidence>
<feature type="compositionally biased region" description="Basic and acidic residues" evidence="1">
    <location>
        <begin position="22"/>
        <end position="33"/>
    </location>
</feature>
<dbReference type="EMBL" id="JWSZ01000001">
    <property type="protein sequence ID" value="KIC59973.1"/>
    <property type="molecule type" value="Genomic_DNA"/>
</dbReference>
<evidence type="ECO:0000313" key="3">
    <source>
        <dbReference type="Proteomes" id="UP000031202"/>
    </source>
</evidence>
<accession>A0A0B4E096</accession>
<name>A0A0B4E096_9MICO</name>
<comment type="caution">
    <text evidence="2">The sequence shown here is derived from an EMBL/GenBank/DDBJ whole genome shotgun (WGS) entry which is preliminary data.</text>
</comment>
<gene>
    <name evidence="2" type="ORF">RM52_00720</name>
</gene>
<sequence>MTMRADQEQSPNGGDCPPWCVTDHESQEHPEDQWHESTIIGVAVVECWSYFVDDTWRLDVNGLELNVLLEQHTTSSTPWIMFGPGEDRERGFRLSPESIRQLMTAFDAVLKLITQ</sequence>
<proteinExistence type="predicted"/>
<organism evidence="2 3">
    <name type="scientific">Microbacterium hominis</name>
    <dbReference type="NCBI Taxonomy" id="162426"/>
    <lineage>
        <taxon>Bacteria</taxon>
        <taxon>Bacillati</taxon>
        <taxon>Actinomycetota</taxon>
        <taxon>Actinomycetes</taxon>
        <taxon>Micrococcales</taxon>
        <taxon>Microbacteriaceae</taxon>
        <taxon>Microbacterium</taxon>
    </lineage>
</organism>
<dbReference type="Proteomes" id="UP000031202">
    <property type="component" value="Unassembled WGS sequence"/>
</dbReference>
<dbReference type="AlphaFoldDB" id="A0A0B4E096"/>
<protein>
    <submittedName>
        <fullName evidence="2">Uncharacterized protein</fullName>
    </submittedName>
</protein>
<evidence type="ECO:0000313" key="2">
    <source>
        <dbReference type="EMBL" id="KIC59973.1"/>
    </source>
</evidence>
<dbReference type="Pfam" id="PF21848">
    <property type="entry name" value="DUF6907"/>
    <property type="match status" value="1"/>
</dbReference>
<dbReference type="InterPro" id="IPR054202">
    <property type="entry name" value="DUF6907"/>
</dbReference>